<feature type="transmembrane region" description="Helical" evidence="1">
    <location>
        <begin position="6"/>
        <end position="34"/>
    </location>
</feature>
<evidence type="ECO:0008006" key="4">
    <source>
        <dbReference type="Google" id="ProtNLM"/>
    </source>
</evidence>
<organism evidence="2 3">
    <name type="scientific">Mycobacterium gordonae</name>
    <dbReference type="NCBI Taxonomy" id="1778"/>
    <lineage>
        <taxon>Bacteria</taxon>
        <taxon>Bacillati</taxon>
        <taxon>Actinomycetota</taxon>
        <taxon>Actinomycetes</taxon>
        <taxon>Mycobacteriales</taxon>
        <taxon>Mycobacteriaceae</taxon>
        <taxon>Mycobacterium</taxon>
    </lineage>
</organism>
<comment type="caution">
    <text evidence="2">The sequence shown here is derived from an EMBL/GenBank/DDBJ whole genome shotgun (WGS) entry which is preliminary data.</text>
</comment>
<keyword evidence="1" id="KW-0472">Membrane</keyword>
<name>A0A0Q2LKA2_MYCGO</name>
<sequence length="83" mass="9278">MRDNGTWWWSGSILVTVALVVFWVLLLTTVVLAVRYLQCSAATGTIAAGGPRHAETLLAERFARGEIDDGEYQRKLALLHQHR</sequence>
<keyword evidence="1" id="KW-1133">Transmembrane helix</keyword>
<dbReference type="AlphaFoldDB" id="A0A0Q2LKA2"/>
<dbReference type="EMBL" id="LKTM01000354">
    <property type="protein sequence ID" value="KQH76298.1"/>
    <property type="molecule type" value="Genomic_DNA"/>
</dbReference>
<accession>A0A0Q2LKA2</accession>
<evidence type="ECO:0000313" key="2">
    <source>
        <dbReference type="EMBL" id="KQH76298.1"/>
    </source>
</evidence>
<proteinExistence type="predicted"/>
<protein>
    <recommendedName>
        <fullName evidence="4">SHOCT domain-containing protein</fullName>
    </recommendedName>
</protein>
<evidence type="ECO:0000313" key="3">
    <source>
        <dbReference type="Proteomes" id="UP000051677"/>
    </source>
</evidence>
<evidence type="ECO:0000256" key="1">
    <source>
        <dbReference type="SAM" id="Phobius"/>
    </source>
</evidence>
<dbReference type="Proteomes" id="UP000051677">
    <property type="component" value="Unassembled WGS sequence"/>
</dbReference>
<keyword evidence="1" id="KW-0812">Transmembrane</keyword>
<gene>
    <name evidence="2" type="ORF">AO501_29050</name>
</gene>
<reference evidence="2 3" key="1">
    <citation type="submission" date="2015-10" db="EMBL/GenBank/DDBJ databases">
        <title>Mycobacterium gordonae draft genome assembly.</title>
        <authorList>
            <person name="Ustinova V."/>
            <person name="Smirnova T."/>
            <person name="Blagodatskikh K."/>
            <person name="Varlamov D."/>
            <person name="Larionova E."/>
            <person name="Chernousova L."/>
        </authorList>
    </citation>
    <scope>NUCLEOTIDE SEQUENCE [LARGE SCALE GENOMIC DNA]</scope>
    <source>
        <strain evidence="2 3">CTRI 14-8773</strain>
    </source>
</reference>